<gene>
    <name evidence="1" type="ORF">ROH8110_01350</name>
</gene>
<keyword evidence="2" id="KW-1185">Reference proteome</keyword>
<dbReference type="OrthoDB" id="7868545at2"/>
<dbReference type="Proteomes" id="UP000193207">
    <property type="component" value="Unassembled WGS sequence"/>
</dbReference>
<evidence type="ECO:0000313" key="2">
    <source>
        <dbReference type="Proteomes" id="UP000193207"/>
    </source>
</evidence>
<evidence type="ECO:0000313" key="1">
    <source>
        <dbReference type="EMBL" id="SLN27775.1"/>
    </source>
</evidence>
<organism evidence="1 2">
    <name type="scientific">Roseovarius halotolerans</name>
    <dbReference type="NCBI Taxonomy" id="505353"/>
    <lineage>
        <taxon>Bacteria</taxon>
        <taxon>Pseudomonadati</taxon>
        <taxon>Pseudomonadota</taxon>
        <taxon>Alphaproteobacteria</taxon>
        <taxon>Rhodobacterales</taxon>
        <taxon>Roseobacteraceae</taxon>
        <taxon>Roseovarius</taxon>
    </lineage>
</organism>
<dbReference type="EMBL" id="FWFU01000001">
    <property type="protein sequence ID" value="SLN27775.1"/>
    <property type="molecule type" value="Genomic_DNA"/>
</dbReference>
<sequence>MYGVVLWSDRSHEHAVIWCEDHGDLAFHVPDHVSSGCVSLAHGDVIAFELDPEASFRRICNVRLVDCDAYPVLARSLKEIAETLRNIPADDHTRALTGGGRSNVVPFAARTPVRRSQRVRRSAH</sequence>
<accession>A0A1X6YQL2</accession>
<dbReference type="AlphaFoldDB" id="A0A1X6YQL2"/>
<proteinExistence type="predicted"/>
<reference evidence="1 2" key="1">
    <citation type="submission" date="2017-03" db="EMBL/GenBank/DDBJ databases">
        <authorList>
            <person name="Afonso C.L."/>
            <person name="Miller P.J."/>
            <person name="Scott M.A."/>
            <person name="Spackman E."/>
            <person name="Goraichik I."/>
            <person name="Dimitrov K.M."/>
            <person name="Suarez D.L."/>
            <person name="Swayne D.E."/>
        </authorList>
    </citation>
    <scope>NUCLEOTIDE SEQUENCE [LARGE SCALE GENOMIC DNA]</scope>
    <source>
        <strain evidence="1 2">CECT 8110</strain>
    </source>
</reference>
<name>A0A1X6YQL2_9RHOB</name>
<protein>
    <submittedName>
        <fullName evidence="1">Uncharacterized protein</fullName>
    </submittedName>
</protein>